<evidence type="ECO:0000313" key="3">
    <source>
        <dbReference type="Proteomes" id="UP001521116"/>
    </source>
</evidence>
<protein>
    <recommendedName>
        <fullName evidence="1">SnoaL-like domain-containing protein</fullName>
    </recommendedName>
</protein>
<evidence type="ECO:0000313" key="2">
    <source>
        <dbReference type="EMBL" id="KAL1618594.1"/>
    </source>
</evidence>
<keyword evidence="3" id="KW-1185">Reference proteome</keyword>
<accession>A0ABR3SEA5</accession>
<dbReference type="Gene3D" id="3.10.450.50">
    <property type="match status" value="1"/>
</dbReference>
<reference evidence="2 3" key="1">
    <citation type="submission" date="2024-02" db="EMBL/GenBank/DDBJ databases">
        <title>De novo assembly and annotation of 12 fungi associated with fruit tree decline syndrome in Ontario, Canada.</title>
        <authorList>
            <person name="Sulman M."/>
            <person name="Ellouze W."/>
            <person name="Ilyukhin E."/>
        </authorList>
    </citation>
    <scope>NUCLEOTIDE SEQUENCE [LARGE SCALE GENOMIC DNA]</scope>
    <source>
        <strain evidence="2 3">M1-105</strain>
    </source>
</reference>
<dbReference type="Pfam" id="PF12680">
    <property type="entry name" value="SnoaL_2"/>
    <property type="match status" value="1"/>
</dbReference>
<gene>
    <name evidence="2" type="ORF">SLS56_010478</name>
</gene>
<dbReference type="SUPFAM" id="SSF54427">
    <property type="entry name" value="NTF2-like"/>
    <property type="match status" value="1"/>
</dbReference>
<proteinExistence type="predicted"/>
<dbReference type="EMBL" id="JAJVDC020000204">
    <property type="protein sequence ID" value="KAL1618594.1"/>
    <property type="molecule type" value="Genomic_DNA"/>
</dbReference>
<feature type="domain" description="SnoaL-like" evidence="1">
    <location>
        <begin position="4"/>
        <end position="113"/>
    </location>
</feature>
<dbReference type="Proteomes" id="UP001521116">
    <property type="component" value="Unassembled WGS sequence"/>
</dbReference>
<sequence length="136" mass="15382">MKYQDYIDAFNNNADESAKAAFFTDDVILQAPYAHLQGRDAVLAMFAAAHSKVKEELRPRLVVQDGDIIMAEVDAAFVAKEDTPGSPFYEFKKGEAVAFRFFGVYKLREDRIYKKALSHTAVHPSTTSKRIFELLE</sequence>
<evidence type="ECO:0000259" key="1">
    <source>
        <dbReference type="Pfam" id="PF12680"/>
    </source>
</evidence>
<organism evidence="2 3">
    <name type="scientific">Neofusicoccum ribis</name>
    <dbReference type="NCBI Taxonomy" id="45134"/>
    <lineage>
        <taxon>Eukaryota</taxon>
        <taxon>Fungi</taxon>
        <taxon>Dikarya</taxon>
        <taxon>Ascomycota</taxon>
        <taxon>Pezizomycotina</taxon>
        <taxon>Dothideomycetes</taxon>
        <taxon>Dothideomycetes incertae sedis</taxon>
        <taxon>Botryosphaeriales</taxon>
        <taxon>Botryosphaeriaceae</taxon>
        <taxon>Neofusicoccum</taxon>
    </lineage>
</organism>
<dbReference type="InterPro" id="IPR037401">
    <property type="entry name" value="SnoaL-like"/>
</dbReference>
<dbReference type="InterPro" id="IPR032710">
    <property type="entry name" value="NTF2-like_dom_sf"/>
</dbReference>
<name>A0ABR3SEA5_9PEZI</name>
<comment type="caution">
    <text evidence="2">The sequence shown here is derived from an EMBL/GenBank/DDBJ whole genome shotgun (WGS) entry which is preliminary data.</text>
</comment>